<feature type="transmembrane region" description="Helical" evidence="10">
    <location>
        <begin position="128"/>
        <end position="154"/>
    </location>
</feature>
<dbReference type="Gene3D" id="1.20.81.30">
    <property type="entry name" value="Type II secretion system (T2SS), domain F"/>
    <property type="match status" value="2"/>
</dbReference>
<dbReference type="InterPro" id="IPR018076">
    <property type="entry name" value="T2SS_GspF_dom"/>
</dbReference>
<evidence type="ECO:0000256" key="7">
    <source>
        <dbReference type="ARBA" id="ARBA00022989"/>
    </source>
</evidence>
<comment type="caution">
    <text evidence="12">The sequence shown here is derived from an EMBL/GenBank/DDBJ whole genome shotgun (WGS) entry which is preliminary data.</text>
</comment>
<gene>
    <name evidence="12" type="ORF">A3G05_01725</name>
</gene>
<proteinExistence type="inferred from homology"/>
<dbReference type="PANTHER" id="PTHR30012:SF0">
    <property type="entry name" value="TYPE II SECRETION SYSTEM PROTEIN F-RELATED"/>
    <property type="match status" value="1"/>
</dbReference>
<comment type="similarity">
    <text evidence="2 9">Belongs to the GSP F family.</text>
</comment>
<feature type="transmembrane region" description="Helical" evidence="10">
    <location>
        <begin position="340"/>
        <end position="361"/>
    </location>
</feature>
<dbReference type="InterPro" id="IPR003004">
    <property type="entry name" value="GspF/PilC"/>
</dbReference>
<reference evidence="12 13" key="1">
    <citation type="journal article" date="2016" name="Nat. Commun.">
        <title>Thousands of microbial genomes shed light on interconnected biogeochemical processes in an aquifer system.</title>
        <authorList>
            <person name="Anantharaman K."/>
            <person name="Brown C.T."/>
            <person name="Hug L.A."/>
            <person name="Sharon I."/>
            <person name="Castelle C.J."/>
            <person name="Probst A.J."/>
            <person name="Thomas B.C."/>
            <person name="Singh A."/>
            <person name="Wilkins M.J."/>
            <person name="Karaoz U."/>
            <person name="Brodie E.L."/>
            <person name="Williams K.H."/>
            <person name="Hubbard S.S."/>
            <person name="Banfield J.F."/>
        </authorList>
    </citation>
    <scope>NUCLEOTIDE SEQUENCE [LARGE SCALE GENOMIC DNA]</scope>
</reference>
<dbReference type="AlphaFoldDB" id="A0A1G2UXI6"/>
<dbReference type="InterPro" id="IPR001992">
    <property type="entry name" value="T2SS_GspF/T4SS_PilC_CS"/>
</dbReference>
<dbReference type="PRINTS" id="PR00812">
    <property type="entry name" value="BCTERIALGSPF"/>
</dbReference>
<evidence type="ECO:0000256" key="1">
    <source>
        <dbReference type="ARBA" id="ARBA00004429"/>
    </source>
</evidence>
<evidence type="ECO:0000256" key="2">
    <source>
        <dbReference type="ARBA" id="ARBA00005745"/>
    </source>
</evidence>
<dbReference type="InterPro" id="IPR042094">
    <property type="entry name" value="T2SS_GspF_sf"/>
</dbReference>
<keyword evidence="8 10" id="KW-0472">Membrane</keyword>
<feature type="domain" description="Type II secretion system protein GspF" evidence="11">
    <location>
        <begin position="32"/>
        <end position="155"/>
    </location>
</feature>
<dbReference type="PROSITE" id="PS00874">
    <property type="entry name" value="T2SP_F"/>
    <property type="match status" value="1"/>
</dbReference>
<keyword evidence="5" id="KW-0997">Cell inner membrane</keyword>
<keyword evidence="7 10" id="KW-1133">Transmembrane helix</keyword>
<comment type="subcellular location">
    <subcellularLocation>
        <location evidence="1">Cell inner membrane</location>
        <topology evidence="1">Multi-pass membrane protein</topology>
    </subcellularLocation>
    <subcellularLocation>
        <location evidence="9">Cell membrane</location>
        <topology evidence="9">Multi-pass membrane protein</topology>
    </subcellularLocation>
</comment>
<dbReference type="GO" id="GO:0009306">
    <property type="term" value="P:protein secretion"/>
    <property type="evidence" value="ECO:0007669"/>
    <property type="project" value="InterPro"/>
</dbReference>
<protein>
    <recommendedName>
        <fullName evidence="11">Type II secretion system protein GspF domain-containing protein</fullName>
    </recommendedName>
</protein>
<evidence type="ECO:0000256" key="6">
    <source>
        <dbReference type="ARBA" id="ARBA00022692"/>
    </source>
</evidence>
<organism evidence="12 13">
    <name type="scientific">Candidatus Zambryskibacteria bacterium RIFCSPLOWO2_12_FULL_45_14</name>
    <dbReference type="NCBI Taxonomy" id="1802778"/>
    <lineage>
        <taxon>Bacteria</taxon>
        <taxon>Candidatus Zambryskiibacteriota</taxon>
    </lineage>
</organism>
<evidence type="ECO:0000256" key="8">
    <source>
        <dbReference type="ARBA" id="ARBA00023136"/>
    </source>
</evidence>
<dbReference type="EMBL" id="MHWV01000013">
    <property type="protein sequence ID" value="OHB14071.1"/>
    <property type="molecule type" value="Genomic_DNA"/>
</dbReference>
<accession>A0A1G2UXI6</accession>
<keyword evidence="6 9" id="KW-0812">Transmembrane</keyword>
<sequence length="370" mass="42076">MNSSTMLTKIKKKKTKFTLLRPRLSLKEQAVFVKRLSLLVKAGVPLFEAVLMLEEQSSSFANKSMFAQIRHDISNGQFLYKSLGRFPKVFGEFTINIIRVGETSGTLYTNLKYLSDELEKKRQLRQKVVGALVYPIVIIIAALGISALMTVFLFPKLMPIFQSLNVPLPFTTRALLYLSFVLTNYWLYIILGLVVLITIFVILMRMNKSFRYAMHNVSLRLPILGPMLKHYYLTNICRISGTLFKSQLRVLEAIEVTAETTTNLVYRDRLERLRHSITKGGRISSYFHKHPKLFPSMLCNMIAVGETTGSLSDTLIYLGEIHESELDEQTKRLSSIIEPVLMVGVGLMVGFIAVSIITPIYEVTQHLSPR</sequence>
<evidence type="ECO:0000256" key="5">
    <source>
        <dbReference type="ARBA" id="ARBA00022519"/>
    </source>
</evidence>
<dbReference type="Pfam" id="PF00482">
    <property type="entry name" value="T2SSF"/>
    <property type="match status" value="2"/>
</dbReference>
<evidence type="ECO:0000256" key="9">
    <source>
        <dbReference type="RuleBase" id="RU003923"/>
    </source>
</evidence>
<dbReference type="FunFam" id="1.20.81.30:FF:000001">
    <property type="entry name" value="Type II secretion system protein F"/>
    <property type="match status" value="1"/>
</dbReference>
<dbReference type="Proteomes" id="UP000178288">
    <property type="component" value="Unassembled WGS sequence"/>
</dbReference>
<keyword evidence="3 9" id="KW-0813">Transport</keyword>
<evidence type="ECO:0000313" key="13">
    <source>
        <dbReference type="Proteomes" id="UP000178288"/>
    </source>
</evidence>
<evidence type="ECO:0000259" key="11">
    <source>
        <dbReference type="Pfam" id="PF00482"/>
    </source>
</evidence>
<dbReference type="PANTHER" id="PTHR30012">
    <property type="entry name" value="GENERAL SECRETION PATHWAY PROTEIN"/>
    <property type="match status" value="1"/>
</dbReference>
<evidence type="ECO:0000313" key="12">
    <source>
        <dbReference type="EMBL" id="OHB14071.1"/>
    </source>
</evidence>
<evidence type="ECO:0000256" key="10">
    <source>
        <dbReference type="SAM" id="Phobius"/>
    </source>
</evidence>
<feature type="transmembrane region" description="Helical" evidence="10">
    <location>
        <begin position="174"/>
        <end position="204"/>
    </location>
</feature>
<evidence type="ECO:0000256" key="3">
    <source>
        <dbReference type="ARBA" id="ARBA00022448"/>
    </source>
</evidence>
<feature type="domain" description="Type II secretion system protein GspF" evidence="11">
    <location>
        <begin position="237"/>
        <end position="359"/>
    </location>
</feature>
<keyword evidence="4" id="KW-1003">Cell membrane</keyword>
<name>A0A1G2UXI6_9BACT</name>
<evidence type="ECO:0000256" key="4">
    <source>
        <dbReference type="ARBA" id="ARBA00022475"/>
    </source>
</evidence>
<dbReference type="GO" id="GO:0005886">
    <property type="term" value="C:plasma membrane"/>
    <property type="evidence" value="ECO:0007669"/>
    <property type="project" value="UniProtKB-SubCell"/>
</dbReference>